<evidence type="ECO:0000256" key="1">
    <source>
        <dbReference type="SAM" id="MobiDB-lite"/>
    </source>
</evidence>
<feature type="domain" description="ScoMcrA-like SRA" evidence="2">
    <location>
        <begin position="540"/>
        <end position="684"/>
    </location>
</feature>
<feature type="region of interest" description="Disordered" evidence="1">
    <location>
        <begin position="499"/>
        <end position="528"/>
    </location>
</feature>
<sequence length="856" mass="93211">MLHAVAPQLDATAIADALWLATRMSETSSESLDSGSKLQPPATTPAFATLATDRPRAEAQAPSATPKSRALHERLPGSDSQVRGHAVGVPRAAALPLALEVTRALRPWKQPWYMGRCHALDLDATVDSYARSGELIPVFTAAPERWFDLVLVVDRSPSMQVWQETIDAFVNVLDRLGAFRTLQVRDLTFTAGSGIELHDRQGRSTAAGQVCSPNGRRLVVTVSDCAARAWRAPTIWQQLREWSQTTPVALLNPLPTKVWRRTGLDLPTVRVSSGPPGADNSKFTFERPSLLPNEGEADGRWLPIPVLSLSPHSLDRWSRTVMRGAPDGCAAVLVPPSGRNVRHGRSRPSSSRGPEARAEGFLRTSAPAAARLAVLCSPFDRLSLGLLHLIRQELVPEATTADIAEVLTAGVFTLDTDAGGAVELVVAQKIQARLRQDLAEHEVWRLHRVLSRYVSSPGNSQGRLPVVAQGVHGPDEIPAEAKPFGHASLPTLELLGLSSSGADETQSHDSPAPDRPELKEPNRSAEALDARITTIRPGQITTRAEMMQLFGGGPQGGIVPSVTTPNILIYTDHEAGHRYGYYDGWLAETDEQGAVFEYTGAGTVGDQTFTGRKGSGNKAILQHVEAGRTLRVFIANGKVPGSGAKYQRYVGEFTLDPDQPYVIRQAPDDNGDLRNVIVFRLRPSGDVEHDAKDDIPPAEETKTTLVSADVATNAVVESEDNLETDGTRSVQAKTETERREAVLLRRFKAYLQRRGHVLKRHQIKIKGEASTLQTDLYDVTDHVLYEAKGNTSREAVRMAVGQLHDFRRHVEPPNPRVAVLLPSEPSDKDLKDYLSDAGIALVYLDGDTFIGDILPE</sequence>
<dbReference type="NCBIfam" id="NF041121">
    <property type="entry name" value="SAV_2336_NTERM"/>
    <property type="match status" value="1"/>
</dbReference>
<dbReference type="InterPro" id="IPR058712">
    <property type="entry name" value="SRA_ScoMcrA"/>
</dbReference>
<dbReference type="GeneID" id="96281647"/>
<evidence type="ECO:0000259" key="2">
    <source>
        <dbReference type="Pfam" id="PF26348"/>
    </source>
</evidence>
<proteinExistence type="predicted"/>
<comment type="caution">
    <text evidence="3">The sequence shown here is derived from an EMBL/GenBank/DDBJ whole genome shotgun (WGS) entry which is preliminary data.</text>
</comment>
<keyword evidence="4" id="KW-1185">Reference proteome</keyword>
<dbReference type="Pfam" id="PF26348">
    <property type="entry name" value="SRA_ScoMcrA"/>
    <property type="match status" value="1"/>
</dbReference>
<organism evidence="3 4">
    <name type="scientific">Streptomyces tubercidicus</name>
    <dbReference type="NCBI Taxonomy" id="47759"/>
    <lineage>
        <taxon>Bacteria</taxon>
        <taxon>Bacillati</taxon>
        <taxon>Actinomycetota</taxon>
        <taxon>Actinomycetes</taxon>
        <taxon>Kitasatosporales</taxon>
        <taxon>Streptomycetaceae</taxon>
        <taxon>Streptomyces</taxon>
    </lineage>
</organism>
<feature type="compositionally biased region" description="Basic and acidic residues" evidence="1">
    <location>
        <begin position="505"/>
        <end position="528"/>
    </location>
</feature>
<accession>A0A640UKC2</accession>
<protein>
    <recommendedName>
        <fullName evidence="2">ScoMcrA-like SRA domain-containing protein</fullName>
    </recommendedName>
</protein>
<dbReference type="InterPro" id="IPR047738">
    <property type="entry name" value="SAV_2336-like_N"/>
</dbReference>
<dbReference type="AlphaFoldDB" id="A0A640UKC2"/>
<name>A0A640UKC2_9ACTN</name>
<dbReference type="EMBL" id="BLIR01000001">
    <property type="protein sequence ID" value="GFE35782.1"/>
    <property type="molecule type" value="Genomic_DNA"/>
</dbReference>
<evidence type="ECO:0000313" key="4">
    <source>
        <dbReference type="Proteomes" id="UP000431826"/>
    </source>
</evidence>
<feature type="region of interest" description="Disordered" evidence="1">
    <location>
        <begin position="51"/>
        <end position="82"/>
    </location>
</feature>
<dbReference type="Proteomes" id="UP000431826">
    <property type="component" value="Unassembled WGS sequence"/>
</dbReference>
<feature type="region of interest" description="Disordered" evidence="1">
    <location>
        <begin position="334"/>
        <end position="358"/>
    </location>
</feature>
<reference evidence="3 4" key="1">
    <citation type="submission" date="2019-12" db="EMBL/GenBank/DDBJ databases">
        <title>Whole genome shotgun sequence of Streptomyces tubercidicus NBRC 13090.</title>
        <authorList>
            <person name="Ichikawa N."/>
            <person name="Kimura A."/>
            <person name="Kitahashi Y."/>
            <person name="Komaki H."/>
            <person name="Tamura T."/>
        </authorList>
    </citation>
    <scope>NUCLEOTIDE SEQUENCE [LARGE SCALE GENOMIC DNA]</scope>
    <source>
        <strain evidence="3 4">NBRC 13090</strain>
    </source>
</reference>
<dbReference type="RefSeq" id="WP_269777334.1">
    <property type="nucleotide sequence ID" value="NZ_BLIR01000001.1"/>
</dbReference>
<gene>
    <name evidence="3" type="ORF">Stube_04550</name>
</gene>
<evidence type="ECO:0000313" key="3">
    <source>
        <dbReference type="EMBL" id="GFE35782.1"/>
    </source>
</evidence>